<dbReference type="AlphaFoldDB" id="A0A1G6BP38"/>
<dbReference type="InterPro" id="IPR003760">
    <property type="entry name" value="PnrA-like"/>
</dbReference>
<dbReference type="EMBL" id="FMXQ01000003">
    <property type="protein sequence ID" value="SDB22406.1"/>
    <property type="molecule type" value="Genomic_DNA"/>
</dbReference>
<reference evidence="7 8" key="1">
    <citation type="submission" date="2016-10" db="EMBL/GenBank/DDBJ databases">
        <authorList>
            <person name="de Groot N.N."/>
        </authorList>
    </citation>
    <scope>NUCLEOTIDE SEQUENCE [LARGE SCALE GENOMIC DNA]</scope>
    <source>
        <strain evidence="7 8">ATCC 35022</strain>
    </source>
</reference>
<evidence type="ECO:0000259" key="6">
    <source>
        <dbReference type="Pfam" id="PF02608"/>
    </source>
</evidence>
<dbReference type="PANTHER" id="PTHR34296">
    <property type="entry name" value="TRANSCRIPTIONAL ACTIVATOR PROTEIN MED"/>
    <property type="match status" value="1"/>
</dbReference>
<keyword evidence="4" id="KW-0472">Membrane</keyword>
<evidence type="ECO:0000256" key="2">
    <source>
        <dbReference type="ARBA" id="ARBA00022475"/>
    </source>
</evidence>
<comment type="subcellular location">
    <subcellularLocation>
        <location evidence="1">Cell membrane</location>
    </subcellularLocation>
</comment>
<organism evidence="7 8">
    <name type="scientific">Bauldia litoralis</name>
    <dbReference type="NCBI Taxonomy" id="665467"/>
    <lineage>
        <taxon>Bacteria</taxon>
        <taxon>Pseudomonadati</taxon>
        <taxon>Pseudomonadota</taxon>
        <taxon>Alphaproteobacteria</taxon>
        <taxon>Hyphomicrobiales</taxon>
        <taxon>Kaistiaceae</taxon>
        <taxon>Bauldia</taxon>
    </lineage>
</organism>
<accession>A0A1G6BP38</accession>
<keyword evidence="3" id="KW-0732">Signal</keyword>
<evidence type="ECO:0000256" key="5">
    <source>
        <dbReference type="ARBA" id="ARBA00023288"/>
    </source>
</evidence>
<feature type="domain" description="ABC transporter substrate-binding protein PnrA-like" evidence="6">
    <location>
        <begin position="47"/>
        <end position="315"/>
    </location>
</feature>
<dbReference type="Gene3D" id="3.40.50.2300">
    <property type="match status" value="2"/>
</dbReference>
<evidence type="ECO:0000313" key="7">
    <source>
        <dbReference type="EMBL" id="SDB22406.1"/>
    </source>
</evidence>
<gene>
    <name evidence="7" type="ORF">SAMN02982931_01682</name>
</gene>
<dbReference type="OrthoDB" id="9784230at2"/>
<sequence length="353" mass="36660">MTAKTDLTAARVSRRTFLKTSAGAAMIAGTAGSLALSTRAKAATGLVALVHTQAAGDNGPIDSMIAALKKLSDEQGFPIRTIYAQDSATFPTIFETLADAGAEVIVGTFNEVAEPIKELAPKFPDTKFIQIFGDAFEPVMPNVVTVSYDYYLGCYLSGLFAAKVSKTGKIGYIGGVSLPPLNADLNAMKAAAASVGADKSVTGAFAGSFQDPAKGHEIANQMYQDGIDYIQTDAAATDTGIIQAANEVDGRMVSAGSTAQFKLGAKSVIAVVALDFGQSLYNEVSKAIGPDFKAGHLSTGIGTGVIDFVLSPDFETAGPADLVARAKEVWPEIEKARAGIIDGTLEVPFNTEL</sequence>
<dbReference type="Proteomes" id="UP000199071">
    <property type="component" value="Unassembled WGS sequence"/>
</dbReference>
<evidence type="ECO:0000313" key="8">
    <source>
        <dbReference type="Proteomes" id="UP000199071"/>
    </source>
</evidence>
<dbReference type="PROSITE" id="PS51318">
    <property type="entry name" value="TAT"/>
    <property type="match status" value="1"/>
</dbReference>
<dbReference type="Pfam" id="PF02608">
    <property type="entry name" value="Bmp"/>
    <property type="match status" value="1"/>
</dbReference>
<evidence type="ECO:0000256" key="1">
    <source>
        <dbReference type="ARBA" id="ARBA00004236"/>
    </source>
</evidence>
<dbReference type="PANTHER" id="PTHR34296:SF2">
    <property type="entry name" value="ABC TRANSPORTER GUANOSINE-BINDING PROTEIN NUPN"/>
    <property type="match status" value="1"/>
</dbReference>
<dbReference type="InterPro" id="IPR050957">
    <property type="entry name" value="BMP_lipoprotein"/>
</dbReference>
<proteinExistence type="predicted"/>
<dbReference type="STRING" id="665467.SAMN02982931_01682"/>
<protein>
    <submittedName>
        <fullName evidence="7">Basic membrane protein A</fullName>
    </submittedName>
</protein>
<dbReference type="InterPro" id="IPR006311">
    <property type="entry name" value="TAT_signal"/>
</dbReference>
<keyword evidence="8" id="KW-1185">Reference proteome</keyword>
<name>A0A1G6BP38_9HYPH</name>
<keyword evidence="2" id="KW-1003">Cell membrane</keyword>
<keyword evidence="5" id="KW-0449">Lipoprotein</keyword>
<evidence type="ECO:0000256" key="3">
    <source>
        <dbReference type="ARBA" id="ARBA00022729"/>
    </source>
</evidence>
<dbReference type="RefSeq" id="WP_090875966.1">
    <property type="nucleotide sequence ID" value="NZ_FMXQ01000003.1"/>
</dbReference>
<dbReference type="GO" id="GO:0005886">
    <property type="term" value="C:plasma membrane"/>
    <property type="evidence" value="ECO:0007669"/>
    <property type="project" value="UniProtKB-SubCell"/>
</dbReference>
<evidence type="ECO:0000256" key="4">
    <source>
        <dbReference type="ARBA" id="ARBA00023136"/>
    </source>
</evidence>